<protein>
    <submittedName>
        <fullName evidence="1">Uncharacterized protein</fullName>
    </submittedName>
</protein>
<gene>
    <name evidence="1" type="ORF">EV671_102161</name>
</gene>
<proteinExistence type="predicted"/>
<name>A0A4R3ULX3_ROSSA</name>
<evidence type="ECO:0000313" key="1">
    <source>
        <dbReference type="EMBL" id="TCU92686.1"/>
    </source>
</evidence>
<dbReference type="AlphaFoldDB" id="A0A4R3ULX3"/>
<keyword evidence="2" id="KW-1185">Reference proteome</keyword>
<dbReference type="EMBL" id="SMBU01000021">
    <property type="protein sequence ID" value="TCU92686.1"/>
    <property type="molecule type" value="Genomic_DNA"/>
</dbReference>
<organism evidence="1 2">
    <name type="scientific">Roseateles saccharophilus</name>
    <name type="common">Pseudomonas saccharophila</name>
    <dbReference type="NCBI Taxonomy" id="304"/>
    <lineage>
        <taxon>Bacteria</taxon>
        <taxon>Pseudomonadati</taxon>
        <taxon>Pseudomonadota</taxon>
        <taxon>Betaproteobacteria</taxon>
        <taxon>Burkholderiales</taxon>
        <taxon>Sphaerotilaceae</taxon>
        <taxon>Roseateles</taxon>
    </lineage>
</organism>
<sequence>MSRQEIERWNPAEQARAEQMLQSLDHRKYAALSRMSARLAVGSEREQVAARLLMNDTQGAAEIAARSRDAAAYRLALQACGEPRATSSVPACAALTTQAWAALNPQDGRPWLRLMAEAMARRDEPAATLALEQALARPSLSPGRPFVLAFAEARGAAGDPEAQGLALVEIIGREAAQWDPSPFGQSRYCSPAAVEDGARRTNCERLARWLLPRADDLLVAMLASGIADRVGIPATQRPYTREQLQRGQQALVEQSTSDLGMDCASLAHVGEVWPARLLQHNELQQALQAASAPR</sequence>
<evidence type="ECO:0000313" key="2">
    <source>
        <dbReference type="Proteomes" id="UP000295110"/>
    </source>
</evidence>
<comment type="caution">
    <text evidence="1">The sequence shown here is derived from an EMBL/GenBank/DDBJ whole genome shotgun (WGS) entry which is preliminary data.</text>
</comment>
<dbReference type="Proteomes" id="UP000295110">
    <property type="component" value="Unassembled WGS sequence"/>
</dbReference>
<accession>A0A4R3ULX3</accession>
<reference evidence="1 2" key="1">
    <citation type="submission" date="2019-03" db="EMBL/GenBank/DDBJ databases">
        <title>Genomic Encyclopedia of Type Strains, Phase IV (KMG-IV): sequencing the most valuable type-strain genomes for metagenomic binning, comparative biology and taxonomic classification.</title>
        <authorList>
            <person name="Goeker M."/>
        </authorList>
    </citation>
    <scope>NUCLEOTIDE SEQUENCE [LARGE SCALE GENOMIC DNA]</scope>
    <source>
        <strain evidence="1 2">DSM 654</strain>
    </source>
</reference>